<evidence type="ECO:0000256" key="8">
    <source>
        <dbReference type="ARBA" id="ARBA00023136"/>
    </source>
</evidence>
<dbReference type="PROSITE" id="PS01022">
    <property type="entry name" value="PTR2_1"/>
    <property type="match status" value="1"/>
</dbReference>
<dbReference type="Pfam" id="PF00854">
    <property type="entry name" value="PTR2"/>
    <property type="match status" value="2"/>
</dbReference>
<organism evidence="11 12">
    <name type="scientific">Actinia tenebrosa</name>
    <name type="common">Australian red waratah sea anemone</name>
    <dbReference type="NCBI Taxonomy" id="6105"/>
    <lineage>
        <taxon>Eukaryota</taxon>
        <taxon>Metazoa</taxon>
        <taxon>Cnidaria</taxon>
        <taxon>Anthozoa</taxon>
        <taxon>Hexacorallia</taxon>
        <taxon>Actiniaria</taxon>
        <taxon>Actiniidae</taxon>
        <taxon>Actinia</taxon>
    </lineage>
</organism>
<comment type="subcellular location">
    <subcellularLocation>
        <location evidence="1 9">Membrane</location>
        <topology evidence="1 9">Multi-pass membrane protein</topology>
    </subcellularLocation>
</comment>
<protein>
    <submittedName>
        <fullName evidence="12 13">Peptide transporter family 1-like</fullName>
    </submittedName>
</protein>
<dbReference type="RefSeq" id="XP_031574672.1">
    <property type="nucleotide sequence ID" value="XM_031718812.1"/>
</dbReference>
<dbReference type="OrthoDB" id="205993at2759"/>
<dbReference type="CDD" id="cd17347">
    <property type="entry name" value="MFS_SLC15A1_2_like"/>
    <property type="match status" value="1"/>
</dbReference>
<dbReference type="GeneID" id="116308401"/>
<dbReference type="PROSITE" id="PS01023">
    <property type="entry name" value="PTR2_2"/>
    <property type="match status" value="1"/>
</dbReference>
<evidence type="ECO:0000256" key="3">
    <source>
        <dbReference type="ARBA" id="ARBA00022448"/>
    </source>
</evidence>
<evidence type="ECO:0000256" key="9">
    <source>
        <dbReference type="RuleBase" id="RU003755"/>
    </source>
</evidence>
<dbReference type="RefSeq" id="XP_031574670.1">
    <property type="nucleotide sequence ID" value="XM_031718810.1"/>
</dbReference>
<keyword evidence="5" id="KW-0571">Peptide transport</keyword>
<evidence type="ECO:0000313" key="13">
    <source>
        <dbReference type="RefSeq" id="XP_031574672.1"/>
    </source>
</evidence>
<keyword evidence="8 10" id="KW-0472">Membrane</keyword>
<dbReference type="GO" id="GO:0015031">
    <property type="term" value="P:protein transport"/>
    <property type="evidence" value="ECO:0007669"/>
    <property type="project" value="UniProtKB-KW"/>
</dbReference>
<feature type="transmembrane region" description="Helical" evidence="10">
    <location>
        <begin position="383"/>
        <end position="402"/>
    </location>
</feature>
<feature type="transmembrane region" description="Helical" evidence="10">
    <location>
        <begin position="155"/>
        <end position="175"/>
    </location>
</feature>
<reference evidence="12 13" key="1">
    <citation type="submission" date="2025-04" db="UniProtKB">
        <authorList>
            <consortium name="RefSeq"/>
        </authorList>
    </citation>
    <scope>IDENTIFICATION</scope>
    <source>
        <tissue evidence="12 13">Tentacle</tissue>
    </source>
</reference>
<dbReference type="Gene3D" id="1.20.1250.20">
    <property type="entry name" value="MFS general substrate transporter like domains"/>
    <property type="match status" value="2"/>
</dbReference>
<sequence length="726" mass="80382">MDISRSGEANTSDGSDIFVSPSMPQVEVQNPPKLSGKAWGRIRKFVLCKTRFPRSIYFIVGNEFCERFSYYGMKAILFMYLTRVLKFSNNTGTAVFHTFSMLCYFTPLFGAMLADGWIGKYRTILYVSLIYALGNLVVSMTALPPLGMGEAAGPMIGLLLIAIGTGGIKPCVSAFGGDQFPSDQEHLLQSFFSVFYFAINAGSLSSMLLTPVLRGDVQCFRDDCYSLAFGIPALLMLLAIALFWAGRHGYKRRPPSGNIVWLVVKATCYALKKKISIKGVNTKPHWMDLADDKYDIQLIDDIKAMYRVLFMFLPLPVFWTLFDQQGSRWVQQALQMDGDIGVLGTIKPDQMQALNAVFIILLIPVFEGIIYPLVKKPRPLKRMAIGMMLGALAFVIAGLVQLKIQASEMVITPPPSGFADVYLVNTASCNVLASIQNRSIGVKPLGKSTKLRLNLKKNITLGVKMTCNKGLQRNFTFKVNEGRFYDILFGYHDNELIGHLVEQDFTSPPPPGESEICAVSIASGDTFYSLQLDGQTRMSNITAMGNLKCTTVPAKKYKLSIKNQDSKIASNNEVILQNGGTKVAVLKDSGGNGTRDVFIYEEFDPQSISMLWQIPQYFVITSGEIMFSITGLEFAYSQAPASMKSCLQAAWLITVAIGNLIVVMEAESRIIDTLSTEFFFFAAMLGVVMVAFSVMSLFYKYVEKTEDETVGDDTEGIIDMDELKTT</sequence>
<dbReference type="SUPFAM" id="SSF103473">
    <property type="entry name" value="MFS general substrate transporter"/>
    <property type="match status" value="1"/>
</dbReference>
<dbReference type="PANTHER" id="PTHR11654">
    <property type="entry name" value="OLIGOPEPTIDE TRANSPORTER-RELATED"/>
    <property type="match status" value="1"/>
</dbReference>
<feature type="transmembrane region" description="Helical" evidence="10">
    <location>
        <begin position="678"/>
        <end position="699"/>
    </location>
</feature>
<evidence type="ECO:0000256" key="10">
    <source>
        <dbReference type="SAM" id="Phobius"/>
    </source>
</evidence>
<evidence type="ECO:0000256" key="7">
    <source>
        <dbReference type="ARBA" id="ARBA00022989"/>
    </source>
</evidence>
<evidence type="ECO:0000313" key="12">
    <source>
        <dbReference type="RefSeq" id="XP_031574670.1"/>
    </source>
</evidence>
<dbReference type="Proteomes" id="UP000515163">
    <property type="component" value="Unplaced"/>
</dbReference>
<gene>
    <name evidence="12 13" type="primary">LOC116308401</name>
</gene>
<name>A0A6P8JDZ4_ACTTE</name>
<dbReference type="KEGG" id="aten:116308401"/>
<feature type="transmembrane region" description="Helical" evidence="10">
    <location>
        <begin position="124"/>
        <end position="143"/>
    </location>
</feature>
<dbReference type="GO" id="GO:0006857">
    <property type="term" value="P:oligopeptide transport"/>
    <property type="evidence" value="ECO:0007669"/>
    <property type="project" value="InterPro"/>
</dbReference>
<feature type="transmembrane region" description="Helical" evidence="10">
    <location>
        <begin position="649"/>
        <end position="666"/>
    </location>
</feature>
<feature type="transmembrane region" description="Helical" evidence="10">
    <location>
        <begin position="94"/>
        <end position="112"/>
    </location>
</feature>
<dbReference type="AlphaFoldDB" id="A0A6P8JDZ4"/>
<dbReference type="GO" id="GO:0016020">
    <property type="term" value="C:membrane"/>
    <property type="evidence" value="ECO:0007669"/>
    <property type="project" value="UniProtKB-SubCell"/>
</dbReference>
<evidence type="ECO:0000256" key="1">
    <source>
        <dbReference type="ARBA" id="ARBA00004141"/>
    </source>
</evidence>
<dbReference type="FunFam" id="1.20.1250.20:FF:000049">
    <property type="entry name" value="Solute carrier family 15 member 2"/>
    <property type="match status" value="1"/>
</dbReference>
<evidence type="ECO:0000256" key="2">
    <source>
        <dbReference type="ARBA" id="ARBA00005982"/>
    </source>
</evidence>
<comment type="similarity">
    <text evidence="2 9">Belongs to the major facilitator superfamily. Proton-dependent oligopeptide transporter (POT/PTR) (TC 2.A.17) family.</text>
</comment>
<keyword evidence="7 10" id="KW-1133">Transmembrane helix</keyword>
<feature type="transmembrane region" description="Helical" evidence="10">
    <location>
        <begin position="225"/>
        <end position="245"/>
    </location>
</feature>
<evidence type="ECO:0000256" key="4">
    <source>
        <dbReference type="ARBA" id="ARBA00022692"/>
    </source>
</evidence>
<evidence type="ECO:0000256" key="6">
    <source>
        <dbReference type="ARBA" id="ARBA00022927"/>
    </source>
</evidence>
<keyword evidence="6" id="KW-0653">Protein transport</keyword>
<dbReference type="InterPro" id="IPR000109">
    <property type="entry name" value="POT_fam"/>
</dbReference>
<feature type="transmembrane region" description="Helical" evidence="10">
    <location>
        <begin position="353"/>
        <end position="371"/>
    </location>
</feature>
<evidence type="ECO:0000256" key="5">
    <source>
        <dbReference type="ARBA" id="ARBA00022856"/>
    </source>
</evidence>
<keyword evidence="4 9" id="KW-0812">Transmembrane</keyword>
<keyword evidence="3 9" id="KW-0813">Transport</keyword>
<dbReference type="InterPro" id="IPR036259">
    <property type="entry name" value="MFS_trans_sf"/>
</dbReference>
<keyword evidence="11" id="KW-1185">Reference proteome</keyword>
<accession>A0A6P8JDZ4</accession>
<feature type="transmembrane region" description="Helical" evidence="10">
    <location>
        <begin position="187"/>
        <end position="213"/>
    </location>
</feature>
<dbReference type="InterPro" id="IPR018456">
    <property type="entry name" value="PTR2_symporter_CS"/>
</dbReference>
<proteinExistence type="inferred from homology"/>
<evidence type="ECO:0000313" key="11">
    <source>
        <dbReference type="Proteomes" id="UP000515163"/>
    </source>
</evidence>
<dbReference type="GO" id="GO:0022857">
    <property type="term" value="F:transmembrane transporter activity"/>
    <property type="evidence" value="ECO:0007669"/>
    <property type="project" value="InterPro"/>
</dbReference>